<dbReference type="Proteomes" id="UP000182569">
    <property type="component" value="Chromosome"/>
</dbReference>
<protein>
    <submittedName>
        <fullName evidence="1">Uncharacterized protein</fullName>
    </submittedName>
</protein>
<dbReference type="RefSeq" id="WP_071613987.1">
    <property type="nucleotide sequence ID" value="NZ_CP015756.1"/>
</dbReference>
<dbReference type="OrthoDB" id="1922638at2"/>
<dbReference type="STRING" id="1552.A7L45_17280"/>
<evidence type="ECO:0000313" key="2">
    <source>
        <dbReference type="Proteomes" id="UP000182569"/>
    </source>
</evidence>
<dbReference type="KEGG" id="ceu:A7L45_17280"/>
<sequence length="174" mass="20029">MIYDAFKIAKHLNISKVTAYAKMKLPEVKPFLITHNGKTCVDEKGLEAIKQCLKYNQTAESEVAATVVASNVVNLLKEDMIETLKNDIEFIKQQLNVKDGQLYDINKLLENTQILFKQEQEKNKIVLSLPQTIKEHDIQLINTLNQSLEKQRNKALAEEVLHRKKGILQRIFNK</sequence>
<organism evidence="1 2">
    <name type="scientific">Clostridium estertheticum subsp. estertheticum</name>
    <dbReference type="NCBI Taxonomy" id="1552"/>
    <lineage>
        <taxon>Bacteria</taxon>
        <taxon>Bacillati</taxon>
        <taxon>Bacillota</taxon>
        <taxon>Clostridia</taxon>
        <taxon>Eubacteriales</taxon>
        <taxon>Clostridiaceae</taxon>
        <taxon>Clostridium</taxon>
    </lineage>
</organism>
<gene>
    <name evidence="1" type="ORF">A7L45_17280</name>
</gene>
<evidence type="ECO:0000313" key="1">
    <source>
        <dbReference type="EMBL" id="APC41695.1"/>
    </source>
</evidence>
<dbReference type="AlphaFoldDB" id="A0A1J0GK83"/>
<name>A0A1J0GK83_9CLOT</name>
<accession>A0A1J0GK83</accession>
<reference evidence="2" key="1">
    <citation type="journal article" date="2016" name="Front. Microbiol.">
        <title>Complete Genome Sequence of Clostridium estertheticum DSM 8809, a Microbe Identified in Spoiled Vacuum Packed Beef.</title>
        <authorList>
            <person name="Yu Z."/>
            <person name="Gunn L."/>
            <person name="Brennan E."/>
            <person name="Reid R."/>
            <person name="Wall P.G."/>
            <person name="Gaora O.P."/>
            <person name="Hurley D."/>
            <person name="Bolton D."/>
            <person name="Fanning S."/>
        </authorList>
    </citation>
    <scope>NUCLEOTIDE SEQUENCE [LARGE SCALE GENOMIC DNA]</scope>
    <source>
        <strain evidence="2">DSM 8809</strain>
    </source>
</reference>
<proteinExistence type="predicted"/>
<dbReference type="EMBL" id="CP015756">
    <property type="protein sequence ID" value="APC41695.1"/>
    <property type="molecule type" value="Genomic_DNA"/>
</dbReference>
<keyword evidence="2" id="KW-1185">Reference proteome</keyword>